<keyword evidence="6" id="KW-0175">Coiled coil</keyword>
<reference evidence="9 10" key="1">
    <citation type="submission" date="2019-07" db="EMBL/GenBank/DDBJ databases">
        <title>Whole genome shotgun sequence of Acetobacter nitrogenifigens NBRC 105050.</title>
        <authorList>
            <person name="Hosoyama A."/>
            <person name="Uohara A."/>
            <person name="Ohji S."/>
            <person name="Ichikawa N."/>
        </authorList>
    </citation>
    <scope>NUCLEOTIDE SEQUENCE [LARGE SCALE GENOMIC DNA]</scope>
    <source>
        <strain evidence="9 10">NBRC 105050</strain>
    </source>
</reference>
<evidence type="ECO:0000256" key="6">
    <source>
        <dbReference type="SAM" id="Coils"/>
    </source>
</evidence>
<evidence type="ECO:0000256" key="7">
    <source>
        <dbReference type="SAM" id="Phobius"/>
    </source>
</evidence>
<dbReference type="Pfam" id="PF00211">
    <property type="entry name" value="Guanylate_cyc"/>
    <property type="match status" value="1"/>
</dbReference>
<evidence type="ECO:0000313" key="10">
    <source>
        <dbReference type="Proteomes" id="UP000321635"/>
    </source>
</evidence>
<protein>
    <recommendedName>
        <fullName evidence="8">Guanylate cyclase domain-containing protein</fullName>
    </recommendedName>
</protein>
<evidence type="ECO:0000256" key="3">
    <source>
        <dbReference type="ARBA" id="ARBA00022692"/>
    </source>
</evidence>
<comment type="caution">
    <text evidence="9">The sequence shown here is derived from an EMBL/GenBank/DDBJ whole genome shotgun (WGS) entry which is preliminary data.</text>
</comment>
<dbReference type="GO" id="GO:0019934">
    <property type="term" value="P:cGMP-mediated signaling"/>
    <property type="evidence" value="ECO:0007669"/>
    <property type="project" value="TreeGrafter"/>
</dbReference>
<feature type="transmembrane region" description="Helical" evidence="7">
    <location>
        <begin position="21"/>
        <end position="43"/>
    </location>
</feature>
<dbReference type="GO" id="GO:0008074">
    <property type="term" value="C:guanylate cyclase complex, soluble"/>
    <property type="evidence" value="ECO:0007669"/>
    <property type="project" value="TreeGrafter"/>
</dbReference>
<dbReference type="SMART" id="SM00044">
    <property type="entry name" value="CYCc"/>
    <property type="match status" value="1"/>
</dbReference>
<dbReference type="Gene3D" id="3.30.70.1230">
    <property type="entry name" value="Nucleotide cyclase"/>
    <property type="match status" value="1"/>
</dbReference>
<dbReference type="InterPro" id="IPR029787">
    <property type="entry name" value="Nucleotide_cyclase"/>
</dbReference>
<dbReference type="Gene3D" id="3.30.450.20">
    <property type="entry name" value="PAS domain"/>
    <property type="match status" value="2"/>
</dbReference>
<dbReference type="STRING" id="1120919.GCA_000429165_02896"/>
<dbReference type="Pfam" id="PF01590">
    <property type="entry name" value="GAF"/>
    <property type="match status" value="1"/>
</dbReference>
<dbReference type="OrthoDB" id="7293398at2"/>
<evidence type="ECO:0000256" key="2">
    <source>
        <dbReference type="ARBA" id="ARBA00022475"/>
    </source>
</evidence>
<dbReference type="GO" id="GO:0070482">
    <property type="term" value="P:response to oxygen levels"/>
    <property type="evidence" value="ECO:0007669"/>
    <property type="project" value="TreeGrafter"/>
</dbReference>
<feature type="domain" description="Guanylate cyclase" evidence="8">
    <location>
        <begin position="602"/>
        <end position="726"/>
    </location>
</feature>
<accession>A0A511XDA5</accession>
<keyword evidence="2" id="KW-1003">Cell membrane</keyword>
<keyword evidence="10" id="KW-1185">Reference proteome</keyword>
<feature type="coiled-coil region" evidence="6">
    <location>
        <begin position="367"/>
        <end position="398"/>
    </location>
</feature>
<dbReference type="CDD" id="cd07302">
    <property type="entry name" value="CHD"/>
    <property type="match status" value="1"/>
</dbReference>
<dbReference type="InterPro" id="IPR001054">
    <property type="entry name" value="A/G_cyclase"/>
</dbReference>
<dbReference type="CDD" id="cd12912">
    <property type="entry name" value="PDC2_MCP_like"/>
    <property type="match status" value="1"/>
</dbReference>
<gene>
    <name evidence="9" type="ORF">ANI02nite_28270</name>
</gene>
<dbReference type="InterPro" id="IPR003018">
    <property type="entry name" value="GAF"/>
</dbReference>
<dbReference type="PROSITE" id="PS50125">
    <property type="entry name" value="GUANYLATE_CYCLASE_2"/>
    <property type="match status" value="1"/>
</dbReference>
<dbReference type="GO" id="GO:0004383">
    <property type="term" value="F:guanylate cyclase activity"/>
    <property type="evidence" value="ECO:0007669"/>
    <property type="project" value="TreeGrafter"/>
</dbReference>
<keyword evidence="3 7" id="KW-0812">Transmembrane</keyword>
<dbReference type="GO" id="GO:0004016">
    <property type="term" value="F:adenylate cyclase activity"/>
    <property type="evidence" value="ECO:0007669"/>
    <property type="project" value="UniProtKB-ARBA"/>
</dbReference>
<comment type="subcellular location">
    <subcellularLocation>
        <location evidence="1">Cell membrane</location>
        <topology evidence="1">Multi-pass membrane protein</topology>
    </subcellularLocation>
</comment>
<dbReference type="PANTHER" id="PTHR45655">
    <property type="entry name" value="GUANYLATE CYCLASE SOLUBLE SUBUNIT BETA-2"/>
    <property type="match status" value="1"/>
</dbReference>
<keyword evidence="5 7" id="KW-0472">Membrane</keyword>
<dbReference type="RefSeq" id="WP_026398490.1">
    <property type="nucleotide sequence ID" value="NZ_AUBI01000013.1"/>
</dbReference>
<dbReference type="EMBL" id="BJYF01000022">
    <property type="protein sequence ID" value="GEN60943.1"/>
    <property type="molecule type" value="Genomic_DNA"/>
</dbReference>
<dbReference type="SUPFAM" id="SSF55073">
    <property type="entry name" value="Nucleotide cyclase"/>
    <property type="match status" value="1"/>
</dbReference>
<name>A0A511XDA5_9PROT</name>
<dbReference type="PANTHER" id="PTHR45655:SF13">
    <property type="entry name" value="SOLUBLE GUANYLATE CYCLASE GCY-32-RELATED"/>
    <property type="match status" value="1"/>
</dbReference>
<sequence>MASHEIVDPTEQTGRTTRQRLVQIGVPLLSVALILATIGGIGLHTYRSTRAGVLGLTHDLLDSVQRYVVQDVTGYLSAATTGASFAQDFIGHARSASKDIAFYAYGGSMLRLVPQLQSFYLGDEKGGFILIERDPHGKGMEYTQLRPGADGADGVFHHDFYDEHGKLLRSEENPADHYDPRDRGWFKSAIGKDEISWSSPTLYETTKQLVITSSIGLTGTDGSKYVFAINTSLNLLSQFIDGLKIGKSGKAIILDSTGHIIAGHDFSRIVARAHGDPSQMLLDPKTQSTFLQVYDRFRVRGVGSHAFKSGGKNYIGIAENLPTTDGWVLLMVAPESDFAAFARTSGRESIQFSAIIVALAAILAGLLAHQSRKTDRANRELKRQKMQTASEADALQRLADTPDLFDGASEPLSLTEALARTSHARRVAIWRLLHDGTALICDDSYDSSLDAHSGGFELSRNELEEFFKLLDAGEAVNVAVASRDQKTAGFSRLMMREAGTTSLIVHPIRGTSHGASGVIGMMTLEDAVFAPHLVYFVDIVAALAAVRFGAAAETTAVTSESELLAPAPAGLSTPRFDEALVRPPVVAGQTTPGAFPSVAVMVITFSDPVMESGERPEALLKLIDQIATEVQNIARTHELFSVKVAGHRLICVAGCTAEPDPSAIRRLAEAALALRERCVMLLSAANIEPIFSIGMDFGPALGGELGQEPKTFNLWGETVTLAELMAQGAPDVGTIEVTERVYQALRDRYLFRSRGSFYAPGSGIGRVYVLATRR</sequence>
<evidence type="ECO:0000313" key="9">
    <source>
        <dbReference type="EMBL" id="GEN60943.1"/>
    </source>
</evidence>
<evidence type="ECO:0000256" key="5">
    <source>
        <dbReference type="ARBA" id="ARBA00023136"/>
    </source>
</evidence>
<keyword evidence="4 7" id="KW-1133">Transmembrane helix</keyword>
<evidence type="ECO:0000256" key="1">
    <source>
        <dbReference type="ARBA" id="ARBA00004651"/>
    </source>
</evidence>
<evidence type="ECO:0000259" key="8">
    <source>
        <dbReference type="PROSITE" id="PS50125"/>
    </source>
</evidence>
<proteinExistence type="predicted"/>
<dbReference type="InterPro" id="IPR033479">
    <property type="entry name" value="dCache_1"/>
</dbReference>
<dbReference type="AlphaFoldDB" id="A0A511XDA5"/>
<dbReference type="Pfam" id="PF02743">
    <property type="entry name" value="dCache_1"/>
    <property type="match status" value="1"/>
</dbReference>
<organism evidence="9 10">
    <name type="scientific">Acetobacter nitrogenifigens DSM 23921 = NBRC 105050</name>
    <dbReference type="NCBI Taxonomy" id="1120919"/>
    <lineage>
        <taxon>Bacteria</taxon>
        <taxon>Pseudomonadati</taxon>
        <taxon>Pseudomonadota</taxon>
        <taxon>Alphaproteobacteria</taxon>
        <taxon>Acetobacterales</taxon>
        <taxon>Acetobacteraceae</taxon>
        <taxon>Acetobacter</taxon>
    </lineage>
</organism>
<dbReference type="GO" id="GO:0005886">
    <property type="term" value="C:plasma membrane"/>
    <property type="evidence" value="ECO:0007669"/>
    <property type="project" value="UniProtKB-SubCell"/>
</dbReference>
<dbReference type="Proteomes" id="UP000321635">
    <property type="component" value="Unassembled WGS sequence"/>
</dbReference>
<evidence type="ECO:0000256" key="4">
    <source>
        <dbReference type="ARBA" id="ARBA00022989"/>
    </source>
</evidence>
<dbReference type="SUPFAM" id="SSF55781">
    <property type="entry name" value="GAF domain-like"/>
    <property type="match status" value="1"/>
</dbReference>